<sequence>MRWILIVLAMMVPGLGWAQSVLPDRARTPGAINPAVTAATIDTTICVRGWTQTVRPPVSYTEPLKKRQIRTFGYADRRPWHYEEDHLIPLDLGGSPASPLNLWPEPHLGAGAWGSYAKDRLEAVMVRLVCDHRVGLRRAQAMMARDWIAGYRRYIGPDPDNSRPHRWHEAWQPAPSPAW</sequence>
<reference evidence="1 2" key="1">
    <citation type="submission" date="2023-11" db="EMBL/GenBank/DDBJ databases">
        <title>MicrobeMod: A computational toolkit for identifying prokaryotic methylation and restriction-modification with nanopore sequencing.</title>
        <authorList>
            <person name="Crits-Christoph A."/>
            <person name="Kang S.C."/>
            <person name="Lee H."/>
            <person name="Ostrov N."/>
        </authorList>
    </citation>
    <scope>NUCLEOTIDE SEQUENCE [LARGE SCALE GENOMIC DNA]</scope>
    <source>
        <strain evidence="1 2">DSMZ 700</strain>
    </source>
</reference>
<organism evidence="1 2">
    <name type="scientific">Acidiphilium acidophilum</name>
    <name type="common">Thiobacillus acidophilus</name>
    <dbReference type="NCBI Taxonomy" id="76588"/>
    <lineage>
        <taxon>Bacteria</taxon>
        <taxon>Pseudomonadati</taxon>
        <taxon>Pseudomonadota</taxon>
        <taxon>Alphaproteobacteria</taxon>
        <taxon>Acetobacterales</taxon>
        <taxon>Acidocellaceae</taxon>
        <taxon>Acidiphilium</taxon>
    </lineage>
</organism>
<proteinExistence type="predicted"/>
<dbReference type="Proteomes" id="UP001279553">
    <property type="component" value="Unassembled WGS sequence"/>
</dbReference>
<evidence type="ECO:0000313" key="2">
    <source>
        <dbReference type="Proteomes" id="UP001279553"/>
    </source>
</evidence>
<gene>
    <name evidence="1" type="ORF">SIL87_18475</name>
</gene>
<evidence type="ECO:0000313" key="1">
    <source>
        <dbReference type="EMBL" id="MDX5932742.1"/>
    </source>
</evidence>
<accession>A0AAW9DXM8</accession>
<evidence type="ECO:0008006" key="3">
    <source>
        <dbReference type="Google" id="ProtNLM"/>
    </source>
</evidence>
<protein>
    <recommendedName>
        <fullName evidence="3">HNH endonuclease</fullName>
    </recommendedName>
</protein>
<comment type="caution">
    <text evidence="1">The sequence shown here is derived from an EMBL/GenBank/DDBJ whole genome shotgun (WGS) entry which is preliminary data.</text>
</comment>
<keyword evidence="2" id="KW-1185">Reference proteome</keyword>
<dbReference type="EMBL" id="JAWXYB010000018">
    <property type="protein sequence ID" value="MDX5932742.1"/>
    <property type="molecule type" value="Genomic_DNA"/>
</dbReference>
<dbReference type="AlphaFoldDB" id="A0AAW9DXM8"/>
<dbReference type="RefSeq" id="WP_319615595.1">
    <property type="nucleotide sequence ID" value="NZ_JAWXYB010000018.1"/>
</dbReference>
<name>A0AAW9DXM8_ACIAO</name>